<evidence type="ECO:0000313" key="1">
    <source>
        <dbReference type="EMBL" id="KAJ6689282.1"/>
    </source>
</evidence>
<name>A0A9Q0STN7_SALVM</name>
<sequence>MFTHKGRQKPGSQQPNLSTNETVPMFISINTPHTPPNSSSLFGHCHPEIMSILNIVLAVLLLFSSHVQPFTASRILPEDLTADLSLQSLQRGTIPPSKGSGCTNIPGGDGESCPLVNEMHYAGHGLPPDTAFPRLAVPFGVATSQS</sequence>
<evidence type="ECO:0000313" key="2">
    <source>
        <dbReference type="Proteomes" id="UP001151529"/>
    </source>
</evidence>
<keyword evidence="2" id="KW-1185">Reference proteome</keyword>
<dbReference type="OrthoDB" id="976687at2759"/>
<proteinExistence type="predicted"/>
<reference evidence="1" key="1">
    <citation type="submission" date="2022-11" db="EMBL/GenBank/DDBJ databases">
        <authorList>
            <person name="Hyden B.L."/>
            <person name="Feng K."/>
            <person name="Yates T."/>
            <person name="Jawdy S."/>
            <person name="Smart L.B."/>
            <person name="Muchero W."/>
        </authorList>
    </citation>
    <scope>NUCLEOTIDE SEQUENCE</scope>
    <source>
        <tissue evidence="1">Shoot tip</tissue>
    </source>
</reference>
<dbReference type="PANTHER" id="PTHR33592:SF5">
    <property type="entry name" value="TRANSMEMBRANE PROTEIN"/>
    <property type="match status" value="1"/>
</dbReference>
<protein>
    <submittedName>
        <fullName evidence="1">Uncharacterized protein</fullName>
    </submittedName>
</protein>
<reference evidence="1" key="2">
    <citation type="journal article" date="2023" name="Int. J. Mol. Sci.">
        <title>De Novo Assembly and Annotation of 11 Diverse Shrub Willow (Salix) Genomes Reveals Novel Gene Organization in Sex-Linked Regions.</title>
        <authorList>
            <person name="Hyden B."/>
            <person name="Feng K."/>
            <person name="Yates T.B."/>
            <person name="Jawdy S."/>
            <person name="Cereghino C."/>
            <person name="Smart L.B."/>
            <person name="Muchero W."/>
        </authorList>
    </citation>
    <scope>NUCLEOTIDE SEQUENCE [LARGE SCALE GENOMIC DNA]</scope>
    <source>
        <tissue evidence="1">Shoot tip</tissue>
    </source>
</reference>
<dbReference type="EMBL" id="JAPFFL010000012">
    <property type="protein sequence ID" value="KAJ6689282.1"/>
    <property type="molecule type" value="Genomic_DNA"/>
</dbReference>
<gene>
    <name evidence="1" type="ORF">OIU85_005664</name>
</gene>
<dbReference type="AlphaFoldDB" id="A0A9Q0STN7"/>
<dbReference type="PANTHER" id="PTHR33592">
    <property type="entry name" value="TRANSMEMBRANE PROTEIN"/>
    <property type="match status" value="1"/>
</dbReference>
<comment type="caution">
    <text evidence="1">The sequence shown here is derived from an EMBL/GenBank/DDBJ whole genome shotgun (WGS) entry which is preliminary data.</text>
</comment>
<accession>A0A9Q0STN7</accession>
<organism evidence="1 2">
    <name type="scientific">Salix viminalis</name>
    <name type="common">Common osier</name>
    <name type="synonym">Basket willow</name>
    <dbReference type="NCBI Taxonomy" id="40686"/>
    <lineage>
        <taxon>Eukaryota</taxon>
        <taxon>Viridiplantae</taxon>
        <taxon>Streptophyta</taxon>
        <taxon>Embryophyta</taxon>
        <taxon>Tracheophyta</taxon>
        <taxon>Spermatophyta</taxon>
        <taxon>Magnoliopsida</taxon>
        <taxon>eudicotyledons</taxon>
        <taxon>Gunneridae</taxon>
        <taxon>Pentapetalae</taxon>
        <taxon>rosids</taxon>
        <taxon>fabids</taxon>
        <taxon>Malpighiales</taxon>
        <taxon>Salicaceae</taxon>
        <taxon>Saliceae</taxon>
        <taxon>Salix</taxon>
    </lineage>
</organism>
<dbReference type="Proteomes" id="UP001151529">
    <property type="component" value="Chromosome 8"/>
</dbReference>